<sequence>MAGFPCAAALRHTGVLAYRIGSDRNSCRHLEALEAALLSKTQSTVHYRILVSIRRFLSYWLSGLEKLL</sequence>
<accession>A0A0R3Q0R3</accession>
<evidence type="ECO:0000313" key="2">
    <source>
        <dbReference type="Proteomes" id="UP000267027"/>
    </source>
</evidence>
<dbReference type="AlphaFoldDB" id="A0A0R3Q0R3"/>
<proteinExistence type="predicted"/>
<dbReference type="WBParaSite" id="ACOC_0001253301-mRNA-1">
    <property type="protein sequence ID" value="ACOC_0001253301-mRNA-1"/>
    <property type="gene ID" value="ACOC_0001253301"/>
</dbReference>
<protein>
    <submittedName>
        <fullName evidence="3">Secreted protein</fullName>
    </submittedName>
</protein>
<name>A0A0R3Q0R3_ANGCS</name>
<evidence type="ECO:0000313" key="1">
    <source>
        <dbReference type="EMBL" id="VDM64123.1"/>
    </source>
</evidence>
<dbReference type="EMBL" id="UYYA01005082">
    <property type="protein sequence ID" value="VDM64123.1"/>
    <property type="molecule type" value="Genomic_DNA"/>
</dbReference>
<evidence type="ECO:0000313" key="3">
    <source>
        <dbReference type="WBParaSite" id="ACOC_0001253301-mRNA-1"/>
    </source>
</evidence>
<dbReference type="Proteomes" id="UP000267027">
    <property type="component" value="Unassembled WGS sequence"/>
</dbReference>
<keyword evidence="2" id="KW-1185">Reference proteome</keyword>
<organism evidence="3">
    <name type="scientific">Angiostrongylus costaricensis</name>
    <name type="common">Nematode worm</name>
    <dbReference type="NCBI Taxonomy" id="334426"/>
    <lineage>
        <taxon>Eukaryota</taxon>
        <taxon>Metazoa</taxon>
        <taxon>Ecdysozoa</taxon>
        <taxon>Nematoda</taxon>
        <taxon>Chromadorea</taxon>
        <taxon>Rhabditida</taxon>
        <taxon>Rhabditina</taxon>
        <taxon>Rhabditomorpha</taxon>
        <taxon>Strongyloidea</taxon>
        <taxon>Metastrongylidae</taxon>
        <taxon>Angiostrongylus</taxon>
    </lineage>
</organism>
<reference evidence="1 2" key="2">
    <citation type="submission" date="2018-11" db="EMBL/GenBank/DDBJ databases">
        <authorList>
            <consortium name="Pathogen Informatics"/>
        </authorList>
    </citation>
    <scope>NUCLEOTIDE SEQUENCE [LARGE SCALE GENOMIC DNA]</scope>
    <source>
        <strain evidence="1 2">Costa Rica</strain>
    </source>
</reference>
<gene>
    <name evidence="1" type="ORF">ACOC_LOCUS12538</name>
</gene>
<reference evidence="3" key="1">
    <citation type="submission" date="2017-02" db="UniProtKB">
        <authorList>
            <consortium name="WormBaseParasite"/>
        </authorList>
    </citation>
    <scope>IDENTIFICATION</scope>
</reference>